<feature type="domain" description="AMP-dependent synthetase/ligase" evidence="1">
    <location>
        <begin position="39"/>
        <end position="429"/>
    </location>
</feature>
<name>A0AAQ1GCD5_9BURK</name>
<dbReference type="PROSITE" id="PS00455">
    <property type="entry name" value="AMP_BINDING"/>
    <property type="match status" value="1"/>
</dbReference>
<gene>
    <name evidence="3" type="ORF">SAMN05216550_1034</name>
</gene>
<dbReference type="RefSeq" id="WP_074981786.1">
    <property type="nucleotide sequence ID" value="NZ_CADFGN010000001.1"/>
</dbReference>
<accession>A0AAQ1GCD5</accession>
<evidence type="ECO:0000313" key="4">
    <source>
        <dbReference type="Proteomes" id="UP000183529"/>
    </source>
</evidence>
<reference evidence="3 4" key="1">
    <citation type="submission" date="2016-10" db="EMBL/GenBank/DDBJ databases">
        <authorList>
            <person name="Varghese N."/>
            <person name="Submissions S."/>
        </authorList>
    </citation>
    <scope>NUCLEOTIDE SEQUENCE [LARGE SCALE GENOMIC DNA]</scope>
    <source>
        <strain evidence="3 4">LMG 22274</strain>
    </source>
</reference>
<dbReference type="InterPro" id="IPR025110">
    <property type="entry name" value="AMP-bd_C"/>
</dbReference>
<dbReference type="EMBL" id="FNZM01000003">
    <property type="protein sequence ID" value="SEJ16295.1"/>
    <property type="molecule type" value="Genomic_DNA"/>
</dbReference>
<organism evidence="3 4">
    <name type="scientific">Paraburkholderia tropica</name>
    <dbReference type="NCBI Taxonomy" id="92647"/>
    <lineage>
        <taxon>Bacteria</taxon>
        <taxon>Pseudomonadati</taxon>
        <taxon>Pseudomonadota</taxon>
        <taxon>Betaproteobacteria</taxon>
        <taxon>Burkholderiales</taxon>
        <taxon>Burkholderiaceae</taxon>
        <taxon>Paraburkholderia</taxon>
    </lineage>
</organism>
<dbReference type="NCBIfam" id="NF004822">
    <property type="entry name" value="PRK06178.1"/>
    <property type="match status" value="1"/>
</dbReference>
<comment type="caution">
    <text evidence="3">The sequence shown here is derived from an EMBL/GenBank/DDBJ whole genome shotgun (WGS) entry which is preliminary data.</text>
</comment>
<dbReference type="Pfam" id="PF13193">
    <property type="entry name" value="AMP-binding_C"/>
    <property type="match status" value="1"/>
</dbReference>
<dbReference type="Gene3D" id="3.40.50.12780">
    <property type="entry name" value="N-terminal domain of ligase-like"/>
    <property type="match status" value="1"/>
</dbReference>
<evidence type="ECO:0000313" key="3">
    <source>
        <dbReference type="EMBL" id="SEJ16295.1"/>
    </source>
</evidence>
<evidence type="ECO:0000259" key="1">
    <source>
        <dbReference type="Pfam" id="PF00501"/>
    </source>
</evidence>
<dbReference type="InterPro" id="IPR045851">
    <property type="entry name" value="AMP-bd_C_sf"/>
</dbReference>
<dbReference type="PANTHER" id="PTHR43767:SF1">
    <property type="entry name" value="NONRIBOSOMAL PEPTIDE SYNTHASE PES1 (EUROFUNG)-RELATED"/>
    <property type="match status" value="1"/>
</dbReference>
<evidence type="ECO:0000259" key="2">
    <source>
        <dbReference type="Pfam" id="PF13193"/>
    </source>
</evidence>
<dbReference type="Gene3D" id="3.30.300.30">
    <property type="match status" value="1"/>
</dbReference>
<dbReference type="Pfam" id="PF00501">
    <property type="entry name" value="AMP-binding"/>
    <property type="match status" value="1"/>
</dbReference>
<dbReference type="InterPro" id="IPR050237">
    <property type="entry name" value="ATP-dep_AMP-bd_enzyme"/>
</dbReference>
<dbReference type="SUPFAM" id="SSF56801">
    <property type="entry name" value="Acetyl-CoA synthetase-like"/>
    <property type="match status" value="1"/>
</dbReference>
<dbReference type="InterPro" id="IPR020845">
    <property type="entry name" value="AMP-binding_CS"/>
</dbReference>
<dbReference type="GO" id="GO:0016878">
    <property type="term" value="F:acid-thiol ligase activity"/>
    <property type="evidence" value="ECO:0007669"/>
    <property type="project" value="UniProtKB-ARBA"/>
</dbReference>
<dbReference type="AlphaFoldDB" id="A0AAQ1GCD5"/>
<dbReference type="InterPro" id="IPR042099">
    <property type="entry name" value="ANL_N_sf"/>
</dbReference>
<sequence>MNEREYLDDLHRKWAHAWPADAPREPQYPLGQRPLTAYLREWARRAPQRRAVHFYGRTLSYGELDRLSDRCAALLASLGVQRGDRVAVFMPNCPQMHVAFYGILKLGAVHAPVSPLSKALELGYQLKDSGARVVICADQLLSVVDQVRDECALREVIATGVGEMRGAQSAVPLPDIVLAPKVTSARAIDFLPALEAANGPVPDDEPQLDDIAALNYTGGTTGLPKGCIHTHGDMLYTCASFTPVALHTDEHTVFLNFLPEFWIAGENAGLLFPVFAGAALVLLARWDALAWMRAVQHYRVTHCGMLVDSVADVLDQPNVRDFDYGSLQRVGAISFIKKLTPDYRRRWRELTGCTLYEFAYGMTETHTCDTFTLGLQDDDRDLRAQPTFVGLPVPGTEFKVCDFASGALLPPGGEGELCVRSPSLFKGYWQREAASADALRDGWLHTGDLATITEEGFIRYLGRRKEMLKVNGMSVFPSELEALLGQHPAIAGSAVIGKADAARGQQPVAFVVLKPGSEASGDELAAWCRASMAVYKVPEIRVIDALPMTATGKVRKQELDKLL</sequence>
<feature type="domain" description="AMP-binding enzyme C-terminal" evidence="2">
    <location>
        <begin position="479"/>
        <end position="553"/>
    </location>
</feature>
<dbReference type="PANTHER" id="PTHR43767">
    <property type="entry name" value="LONG-CHAIN-FATTY-ACID--COA LIGASE"/>
    <property type="match status" value="1"/>
</dbReference>
<proteinExistence type="predicted"/>
<protein>
    <submittedName>
        <fullName evidence="3">Fatty-acyl-CoA synthase/long-chain acyl-CoA synthetase</fullName>
    </submittedName>
</protein>
<dbReference type="Proteomes" id="UP000183529">
    <property type="component" value="Unassembled WGS sequence"/>
</dbReference>
<dbReference type="InterPro" id="IPR000873">
    <property type="entry name" value="AMP-dep_synth/lig_dom"/>
</dbReference>